<evidence type="ECO:0000313" key="10">
    <source>
        <dbReference type="Proteomes" id="UP000027059"/>
    </source>
</evidence>
<feature type="binding site" evidence="5">
    <location>
        <position position="174"/>
    </location>
    <ligand>
        <name>AMP</name>
        <dbReference type="ChEBI" id="CHEBI:456215"/>
    </ligand>
</feature>
<comment type="pathway">
    <text evidence="5">Purine metabolism; AMP biosynthesis via salvage pathway; AMP from ADP: step 1/1.</text>
</comment>
<feature type="binding site" evidence="5">
    <location>
        <position position="34"/>
    </location>
    <ligand>
        <name>AMP</name>
        <dbReference type="ChEBI" id="CHEBI:456215"/>
    </ligand>
</feature>
<dbReference type="GO" id="GO:0008270">
    <property type="term" value="F:zinc ion binding"/>
    <property type="evidence" value="ECO:0007669"/>
    <property type="project" value="UniProtKB-UniRule"/>
</dbReference>
<dbReference type="NCBIfam" id="TIGR01351">
    <property type="entry name" value="adk"/>
    <property type="match status" value="1"/>
</dbReference>
<keyword evidence="3 5" id="KW-0547">Nucleotide-binding</keyword>
<dbReference type="NCBIfam" id="NF001381">
    <property type="entry name" value="PRK00279.1-3"/>
    <property type="match status" value="1"/>
</dbReference>
<comment type="function">
    <text evidence="5">Catalyzes the reversible transfer of the terminal phosphate group between ATP and AMP. Plays an important role in cellular energy homeostasis and in adenine nucleotide metabolism.</text>
</comment>
<dbReference type="KEGG" id="lfp:Y981_07870"/>
<feature type="binding site" evidence="5">
    <location>
        <position position="133"/>
    </location>
    <ligand>
        <name>Zn(2+)</name>
        <dbReference type="ChEBI" id="CHEBI:29105"/>
        <note>structural</note>
    </ligand>
</feature>
<feature type="binding site" evidence="5">
    <location>
        <begin position="60"/>
        <end position="62"/>
    </location>
    <ligand>
        <name>AMP</name>
        <dbReference type="ChEBI" id="CHEBI:456215"/>
    </ligand>
</feature>
<dbReference type="FunFam" id="3.40.50.300:FF:000106">
    <property type="entry name" value="Adenylate kinase mitochondrial"/>
    <property type="match status" value="1"/>
</dbReference>
<feature type="binding site" evidence="5">
    <location>
        <begin position="13"/>
        <end position="18"/>
    </location>
    <ligand>
        <name>ATP</name>
        <dbReference type="ChEBI" id="CHEBI:30616"/>
    </ligand>
</feature>
<dbReference type="Pfam" id="PF05191">
    <property type="entry name" value="ADK_lid"/>
    <property type="match status" value="1"/>
</dbReference>
<dbReference type="InterPro" id="IPR000850">
    <property type="entry name" value="Adenylat/UMP-CMP_kin"/>
</dbReference>
<name>A0A059XUF5_9BACT</name>
<evidence type="ECO:0000256" key="3">
    <source>
        <dbReference type="ARBA" id="ARBA00022741"/>
    </source>
</evidence>
<dbReference type="InterPro" id="IPR007862">
    <property type="entry name" value="Adenylate_kinase_lid-dom"/>
</dbReference>
<dbReference type="InterPro" id="IPR006259">
    <property type="entry name" value="Adenyl_kin_sub"/>
</dbReference>
<feature type="binding site" evidence="5">
    <location>
        <position position="163"/>
    </location>
    <ligand>
        <name>AMP</name>
        <dbReference type="ChEBI" id="CHEBI:456215"/>
    </ligand>
</feature>
<keyword evidence="5 7" id="KW-0067">ATP-binding</keyword>
<comment type="domain">
    <text evidence="5">Consists of three domains, a large central CORE domain and two small peripheral domains, NMPbind and LID, which undergo movements during catalysis. The LID domain closes over the site of phosphoryl transfer upon ATP binding. Assembling and dissambling the active center during each catalytic cycle provides an effective means to prevent ATP hydrolysis. Some bacteria have evolved a zinc-coordinating structure that stabilizes the LID domain.</text>
</comment>
<dbReference type="PROSITE" id="PS00113">
    <property type="entry name" value="ADENYLATE_KINASE"/>
    <property type="match status" value="1"/>
</dbReference>
<keyword evidence="10" id="KW-1185">Reference proteome</keyword>
<sequence>MFKSVVVFIGPPGVGKGTQASLLADSFSIPKFATGDLLREALKNKTPLGIEAKNYMDSGKLVPDQLVLNLIKGKISALDKETGFILDGFPRTLSQAEGLDEILLTLCHNVSLAVEFSMDEEERIARLTGRRLCPNCQRTYHILFAPPKKDSLCDYCSVQLVQRADDNEEVIRKRSAVYWETTEPLLNYYRQKNILKVVDASSSIENVFSRIKHIFQELN</sequence>
<dbReference type="PRINTS" id="PR00094">
    <property type="entry name" value="ADENYLTKNASE"/>
</dbReference>
<gene>
    <name evidence="5" type="primary">adk</name>
    <name evidence="9" type="ORF">Y981_07870</name>
</gene>
<evidence type="ECO:0000256" key="6">
    <source>
        <dbReference type="RuleBase" id="RU003330"/>
    </source>
</evidence>
<dbReference type="GO" id="GO:0044209">
    <property type="term" value="P:AMP salvage"/>
    <property type="evidence" value="ECO:0007669"/>
    <property type="project" value="UniProtKB-UniRule"/>
</dbReference>
<comment type="similarity">
    <text evidence="5 6">Belongs to the adenylate kinase family.</text>
</comment>
<feature type="binding site" evidence="5">
    <location>
        <position position="153"/>
    </location>
    <ligand>
        <name>Zn(2+)</name>
        <dbReference type="ChEBI" id="CHEBI:29105"/>
        <note>structural</note>
    </ligand>
</feature>
<feature type="binding site" evidence="5">
    <location>
        <position position="95"/>
    </location>
    <ligand>
        <name>AMP</name>
        <dbReference type="ChEBI" id="CHEBI:456215"/>
    </ligand>
</feature>
<keyword evidence="5" id="KW-0963">Cytoplasm</keyword>
<dbReference type="OrthoDB" id="9805030at2"/>
<dbReference type="Gene3D" id="3.40.50.300">
    <property type="entry name" value="P-loop containing nucleotide triphosphate hydrolases"/>
    <property type="match status" value="1"/>
</dbReference>
<evidence type="ECO:0000256" key="1">
    <source>
        <dbReference type="ARBA" id="ARBA00022679"/>
    </source>
</evidence>
<organism evidence="9 10">
    <name type="scientific">Leptospirillum ferriphilum YSK</name>
    <dbReference type="NCBI Taxonomy" id="1441628"/>
    <lineage>
        <taxon>Bacteria</taxon>
        <taxon>Pseudomonadati</taxon>
        <taxon>Nitrospirota</taxon>
        <taxon>Nitrospiria</taxon>
        <taxon>Nitrospirales</taxon>
        <taxon>Nitrospiraceae</taxon>
        <taxon>Leptospirillum</taxon>
    </lineage>
</organism>
<feature type="binding site" evidence="5">
    <location>
        <position position="136"/>
    </location>
    <ligand>
        <name>Zn(2+)</name>
        <dbReference type="ChEBI" id="CHEBI:29105"/>
        <note>structural</note>
    </ligand>
</feature>
<evidence type="ECO:0000256" key="7">
    <source>
        <dbReference type="RuleBase" id="RU003331"/>
    </source>
</evidence>
<feature type="binding site" evidence="5">
    <location>
        <begin position="88"/>
        <end position="91"/>
    </location>
    <ligand>
        <name>AMP</name>
        <dbReference type="ChEBI" id="CHEBI:456215"/>
    </ligand>
</feature>
<dbReference type="GO" id="GO:0004017">
    <property type="term" value="F:AMP kinase activity"/>
    <property type="evidence" value="ECO:0007669"/>
    <property type="project" value="UniProtKB-UniRule"/>
</dbReference>
<dbReference type="Proteomes" id="UP000027059">
    <property type="component" value="Chromosome"/>
</dbReference>
<dbReference type="NCBIfam" id="NF011100">
    <property type="entry name" value="PRK14527.1"/>
    <property type="match status" value="1"/>
</dbReference>
<reference evidence="9 10" key="2">
    <citation type="journal article" date="2015" name="Biomed. Res. Int.">
        <title>Effects of Arsenite Resistance on the Growth and Functional Gene Expression of Leptospirillum ferriphilum and Acidithiobacillus thiooxidans in Pure Culture and Coculture.</title>
        <authorList>
            <person name="Jiang H."/>
            <person name="Liang Y."/>
            <person name="Yin H."/>
            <person name="Xiao Y."/>
            <person name="Guo X."/>
            <person name="Xu Y."/>
            <person name="Hu Q."/>
            <person name="Liu H."/>
            <person name="Liu X."/>
        </authorList>
    </citation>
    <scope>NUCLEOTIDE SEQUENCE [LARGE SCALE GENOMIC DNA]</scope>
    <source>
        <strain evidence="9 10">YSK</strain>
    </source>
</reference>
<dbReference type="CDD" id="cd01428">
    <property type="entry name" value="ADK"/>
    <property type="match status" value="1"/>
</dbReference>
<dbReference type="HOGENOM" id="CLU_032354_1_2_0"/>
<dbReference type="AlphaFoldDB" id="A0A059XUF5"/>
<evidence type="ECO:0000256" key="2">
    <source>
        <dbReference type="ARBA" id="ARBA00022727"/>
    </source>
</evidence>
<keyword evidence="4 5" id="KW-0418">Kinase</keyword>
<dbReference type="HAMAP" id="MF_00235">
    <property type="entry name" value="Adenylate_kinase_Adk"/>
    <property type="match status" value="1"/>
</dbReference>
<dbReference type="GO" id="GO:0005524">
    <property type="term" value="F:ATP binding"/>
    <property type="evidence" value="ECO:0007669"/>
    <property type="project" value="UniProtKB-UniRule"/>
</dbReference>
<comment type="subunit">
    <text evidence="5 7">Monomer.</text>
</comment>
<feature type="binding site" evidence="5">
    <location>
        <position position="202"/>
    </location>
    <ligand>
        <name>ATP</name>
        <dbReference type="ChEBI" id="CHEBI:30616"/>
    </ligand>
</feature>
<keyword evidence="5" id="KW-0479">Metal-binding</keyword>
<dbReference type="InterPro" id="IPR033690">
    <property type="entry name" value="Adenylat_kinase_CS"/>
</dbReference>
<dbReference type="RefSeq" id="WP_023525341.1">
    <property type="nucleotide sequence ID" value="NZ_CP007243.1"/>
</dbReference>
<comment type="catalytic activity">
    <reaction evidence="5 7">
        <text>AMP + ATP = 2 ADP</text>
        <dbReference type="Rhea" id="RHEA:12973"/>
        <dbReference type="ChEBI" id="CHEBI:30616"/>
        <dbReference type="ChEBI" id="CHEBI:456215"/>
        <dbReference type="ChEBI" id="CHEBI:456216"/>
        <dbReference type="EC" id="2.7.4.3"/>
    </reaction>
</comment>
<feature type="region of interest" description="LID" evidence="5">
    <location>
        <begin position="129"/>
        <end position="166"/>
    </location>
</feature>
<dbReference type="Pfam" id="PF00406">
    <property type="entry name" value="ADK"/>
    <property type="match status" value="1"/>
</dbReference>
<keyword evidence="2 5" id="KW-0545">Nucleotide biosynthesis</keyword>
<evidence type="ECO:0000259" key="8">
    <source>
        <dbReference type="Pfam" id="PF05191"/>
    </source>
</evidence>
<evidence type="ECO:0000256" key="4">
    <source>
        <dbReference type="ARBA" id="ARBA00022777"/>
    </source>
</evidence>
<feature type="domain" description="Adenylate kinase active site lid" evidence="8">
    <location>
        <begin position="130"/>
        <end position="165"/>
    </location>
</feature>
<reference evidence="10" key="1">
    <citation type="submission" date="2014-02" db="EMBL/GenBank/DDBJ databases">
        <title>Complete genome sequence and comparative genomic analysis of the nitrogen-fixing bacterium Leptospirillum ferriphilum YSK.</title>
        <authorList>
            <person name="Guo X."/>
            <person name="Yin H."/>
            <person name="Liang Y."/>
            <person name="Hu Q."/>
            <person name="Ma L."/>
            <person name="Xiao Y."/>
            <person name="Zhang X."/>
            <person name="Qiu G."/>
            <person name="Liu X."/>
        </authorList>
    </citation>
    <scope>NUCLEOTIDE SEQUENCE [LARGE SCALE GENOMIC DNA]</scope>
    <source>
        <strain evidence="10">YSK</strain>
    </source>
</reference>
<feature type="binding site" evidence="5">
    <location>
        <begin position="139"/>
        <end position="140"/>
    </location>
    <ligand>
        <name>ATP</name>
        <dbReference type="ChEBI" id="CHEBI:30616"/>
    </ligand>
</feature>
<dbReference type="InterPro" id="IPR027417">
    <property type="entry name" value="P-loop_NTPase"/>
</dbReference>
<feature type="binding site" evidence="5">
    <location>
        <position position="39"/>
    </location>
    <ligand>
        <name>AMP</name>
        <dbReference type="ChEBI" id="CHEBI:456215"/>
    </ligand>
</feature>
<dbReference type="EMBL" id="CP007243">
    <property type="protein sequence ID" value="AIA30705.1"/>
    <property type="molecule type" value="Genomic_DNA"/>
</dbReference>
<dbReference type="SUPFAM" id="SSF52540">
    <property type="entry name" value="P-loop containing nucleoside triphosphate hydrolases"/>
    <property type="match status" value="1"/>
</dbReference>
<dbReference type="UniPathway" id="UPA00588">
    <property type="reaction ID" value="UER00649"/>
</dbReference>
<comment type="subcellular location">
    <subcellularLocation>
        <location evidence="5 7">Cytoplasm</location>
    </subcellularLocation>
</comment>
<dbReference type="NCBIfam" id="NF001380">
    <property type="entry name" value="PRK00279.1-2"/>
    <property type="match status" value="1"/>
</dbReference>
<dbReference type="PANTHER" id="PTHR23359">
    <property type="entry name" value="NUCLEOTIDE KINASE"/>
    <property type="match status" value="1"/>
</dbReference>
<keyword evidence="1 5" id="KW-0808">Transferase</keyword>
<evidence type="ECO:0000313" key="9">
    <source>
        <dbReference type="EMBL" id="AIA30705.1"/>
    </source>
</evidence>
<protein>
    <recommendedName>
        <fullName evidence="5 7">Adenylate kinase</fullName>
        <shortName evidence="5">AK</shortName>
        <ecNumber evidence="5 7">2.7.4.3</ecNumber>
    </recommendedName>
    <alternativeName>
        <fullName evidence="5">ATP-AMP transphosphorylase</fullName>
    </alternativeName>
    <alternativeName>
        <fullName evidence="5">ATP:AMP phosphotransferase</fullName>
    </alternativeName>
    <alternativeName>
        <fullName evidence="5">Adenylate monophosphate kinase</fullName>
    </alternativeName>
</protein>
<dbReference type="GO" id="GO:0005737">
    <property type="term" value="C:cytoplasm"/>
    <property type="evidence" value="ECO:0007669"/>
    <property type="project" value="UniProtKB-SubCell"/>
</dbReference>
<dbReference type="EC" id="2.7.4.3" evidence="5 7"/>
<evidence type="ECO:0000256" key="5">
    <source>
        <dbReference type="HAMAP-Rule" id="MF_00235"/>
    </source>
</evidence>
<proteinExistence type="inferred from homology"/>
<keyword evidence="5" id="KW-0862">Zinc</keyword>
<feature type="binding site" evidence="5">
    <location>
        <position position="130"/>
    </location>
    <ligand>
        <name>ATP</name>
        <dbReference type="ChEBI" id="CHEBI:30616"/>
    </ligand>
</feature>
<feature type="binding site" evidence="5">
    <location>
        <position position="156"/>
    </location>
    <ligand>
        <name>Zn(2+)</name>
        <dbReference type="ChEBI" id="CHEBI:29105"/>
        <note>structural</note>
    </ligand>
</feature>
<accession>A0A059XUF5</accession>
<feature type="region of interest" description="NMP" evidence="5">
    <location>
        <begin position="33"/>
        <end position="62"/>
    </location>
</feature>